<dbReference type="EMBL" id="PJRS01000017">
    <property type="protein sequence ID" value="PLR26785.1"/>
    <property type="molecule type" value="Genomic_DNA"/>
</dbReference>
<feature type="signal peptide" evidence="1">
    <location>
        <begin position="1"/>
        <end position="20"/>
    </location>
</feature>
<dbReference type="Proteomes" id="UP000234479">
    <property type="component" value="Unassembled WGS sequence"/>
</dbReference>
<gene>
    <name evidence="2" type="ORF">SGCZBJ_08445</name>
</gene>
<keyword evidence="3" id="KW-1185">Reference proteome</keyword>
<evidence type="ECO:0000313" key="3">
    <source>
        <dbReference type="Proteomes" id="UP000234479"/>
    </source>
</evidence>
<sequence>MRATLLIAALPLMVASAAIAQPRVEVPIQQSVLANGAPRYWVELSIADGAPIRAMLDTGSTGLRVLAADPSAKALPAAGPEQNYGYTSGARFSGPPVKAAIALGAARTPDDFVFQRIDKAACADERPDCPVSEVAADKYRICGRGENGFVAILGTNMGDADAANPLKAIARSWIIELPKAGSDQPGRLILNPTPDETTGFTALPLDPALANLRGGFHDAVPGCVIKAGGETSLCGPMLLDSGAPVVEVALGGEARPVAWPGGTKARLTMGRPGAAVAMPFVTDQDQASRVTIRAGKGRPRNRISAGSLPFQAFAVLYDPQARILGLKPRTPTETP</sequence>
<organism evidence="2 3">
    <name type="scientific">Caulobacter zeae</name>
    <dbReference type="NCBI Taxonomy" id="2055137"/>
    <lineage>
        <taxon>Bacteria</taxon>
        <taxon>Pseudomonadati</taxon>
        <taxon>Pseudomonadota</taxon>
        <taxon>Alphaproteobacteria</taxon>
        <taxon>Caulobacterales</taxon>
        <taxon>Caulobacteraceae</taxon>
        <taxon>Caulobacter</taxon>
    </lineage>
</organism>
<accession>A0A2N5DLC1</accession>
<evidence type="ECO:0000256" key="1">
    <source>
        <dbReference type="SAM" id="SignalP"/>
    </source>
</evidence>
<name>A0A2N5DLC1_9CAUL</name>
<protein>
    <recommendedName>
        <fullName evidence="4">Peptidase A2 domain-containing protein</fullName>
    </recommendedName>
</protein>
<evidence type="ECO:0000313" key="2">
    <source>
        <dbReference type="EMBL" id="PLR26785.1"/>
    </source>
</evidence>
<dbReference type="RefSeq" id="WP_101717567.1">
    <property type="nucleotide sequence ID" value="NZ_PJRS01000017.1"/>
</dbReference>
<feature type="chain" id="PRO_5014762615" description="Peptidase A2 domain-containing protein" evidence="1">
    <location>
        <begin position="21"/>
        <end position="335"/>
    </location>
</feature>
<reference evidence="2 3" key="1">
    <citation type="submission" date="2017-12" db="EMBL/GenBank/DDBJ databases">
        <title>The genome sequence of Caulobacter sp. 410.</title>
        <authorList>
            <person name="Gao J."/>
            <person name="Mao X."/>
            <person name="Sun J."/>
        </authorList>
    </citation>
    <scope>NUCLEOTIDE SEQUENCE [LARGE SCALE GENOMIC DNA]</scope>
    <source>
        <strain evidence="2 3">410</strain>
    </source>
</reference>
<evidence type="ECO:0008006" key="4">
    <source>
        <dbReference type="Google" id="ProtNLM"/>
    </source>
</evidence>
<dbReference type="OrthoDB" id="7566791at2"/>
<proteinExistence type="predicted"/>
<keyword evidence="1" id="KW-0732">Signal</keyword>
<dbReference type="AlphaFoldDB" id="A0A2N5DLC1"/>
<comment type="caution">
    <text evidence="2">The sequence shown here is derived from an EMBL/GenBank/DDBJ whole genome shotgun (WGS) entry which is preliminary data.</text>
</comment>